<dbReference type="CDD" id="cd00077">
    <property type="entry name" value="HDc"/>
    <property type="match status" value="1"/>
</dbReference>
<reference evidence="2" key="1">
    <citation type="submission" date="2019-08" db="EMBL/GenBank/DDBJ databases">
        <authorList>
            <person name="Kucharzyk K."/>
            <person name="Murdoch R.W."/>
            <person name="Higgins S."/>
            <person name="Loffler F."/>
        </authorList>
    </citation>
    <scope>NUCLEOTIDE SEQUENCE</scope>
</reference>
<evidence type="ECO:0000313" key="2">
    <source>
        <dbReference type="EMBL" id="MPL95691.1"/>
    </source>
</evidence>
<gene>
    <name evidence="2" type="ORF">SDC9_41863</name>
</gene>
<dbReference type="PANTHER" id="PTHR45228:SF4">
    <property type="entry name" value="LIPOPROTEIN"/>
    <property type="match status" value="1"/>
</dbReference>
<dbReference type="Gene3D" id="1.10.3210.10">
    <property type="entry name" value="Hypothetical protein af1432"/>
    <property type="match status" value="1"/>
</dbReference>
<dbReference type="EC" id="3.1.4.-" evidence="2"/>
<dbReference type="EMBL" id="VSSQ01000478">
    <property type="protein sequence ID" value="MPL95691.1"/>
    <property type="molecule type" value="Genomic_DNA"/>
</dbReference>
<dbReference type="InterPro" id="IPR006675">
    <property type="entry name" value="HDIG_dom"/>
</dbReference>
<name>A0A644VWA7_9ZZZZ</name>
<dbReference type="SMART" id="SM00471">
    <property type="entry name" value="HDc"/>
    <property type="match status" value="1"/>
</dbReference>
<accession>A0A644VWA7</accession>
<keyword evidence="2" id="KW-0378">Hydrolase</keyword>
<dbReference type="Pfam" id="PF13487">
    <property type="entry name" value="HD_5"/>
    <property type="match status" value="1"/>
</dbReference>
<dbReference type="InterPro" id="IPR037522">
    <property type="entry name" value="HD_GYP_dom"/>
</dbReference>
<feature type="domain" description="HD-GYP" evidence="1">
    <location>
        <begin position="12"/>
        <end position="207"/>
    </location>
</feature>
<dbReference type="InterPro" id="IPR003607">
    <property type="entry name" value="HD/PDEase_dom"/>
</dbReference>
<dbReference type="AlphaFoldDB" id="A0A644VWA7"/>
<protein>
    <submittedName>
        <fullName evidence="2">Cyclic di-GMP phosphodiesterase</fullName>
        <ecNumber evidence="2">3.1.4.-</ecNumber>
    </submittedName>
</protein>
<evidence type="ECO:0000259" key="1">
    <source>
        <dbReference type="PROSITE" id="PS51832"/>
    </source>
</evidence>
<proteinExistence type="predicted"/>
<dbReference type="GO" id="GO:0016787">
    <property type="term" value="F:hydrolase activity"/>
    <property type="evidence" value="ECO:0007669"/>
    <property type="project" value="UniProtKB-KW"/>
</dbReference>
<dbReference type="PROSITE" id="PS51832">
    <property type="entry name" value="HD_GYP"/>
    <property type="match status" value="1"/>
</dbReference>
<dbReference type="SUPFAM" id="SSF109604">
    <property type="entry name" value="HD-domain/PDEase-like"/>
    <property type="match status" value="1"/>
</dbReference>
<dbReference type="NCBIfam" id="TIGR00277">
    <property type="entry name" value="HDIG"/>
    <property type="match status" value="1"/>
</dbReference>
<comment type="caution">
    <text evidence="2">The sequence shown here is derived from an EMBL/GenBank/DDBJ whole genome shotgun (WGS) entry which is preliminary data.</text>
</comment>
<dbReference type="InterPro" id="IPR052020">
    <property type="entry name" value="Cyclic_di-GMP/3'3'-cGAMP_PDE"/>
</dbReference>
<organism evidence="2">
    <name type="scientific">bioreactor metagenome</name>
    <dbReference type="NCBI Taxonomy" id="1076179"/>
    <lineage>
        <taxon>unclassified sequences</taxon>
        <taxon>metagenomes</taxon>
        <taxon>ecological metagenomes</taxon>
    </lineage>
</organism>
<sequence>MLTIPQFLEFPSDEDSLETIEFFLKMLEKKNSALYLHSQQVANYSVSTAAKMGLPLAEVACIKTAALLHDIGHLAIPNTILVKYPYLSTREFSTYKNHALAGSSMLENIPEFSHIMKIILHHHENWDGTGYPKRLKGVNIPLGSRIISVANYYDRTINPCTKNWEKSHTIAVKELHNLAGIHFDPDVVQAFLKALTPNIKNETNAII</sequence>
<dbReference type="PANTHER" id="PTHR45228">
    <property type="entry name" value="CYCLIC DI-GMP PHOSPHODIESTERASE TM_0186-RELATED"/>
    <property type="match status" value="1"/>
</dbReference>